<evidence type="ECO:0000256" key="10">
    <source>
        <dbReference type="ARBA" id="ARBA00023163"/>
    </source>
</evidence>
<evidence type="ECO:0000256" key="9">
    <source>
        <dbReference type="ARBA" id="ARBA00023159"/>
    </source>
</evidence>
<keyword evidence="6" id="KW-0862">Zinc</keyword>
<evidence type="ECO:0000256" key="3">
    <source>
        <dbReference type="ARBA" id="ARBA00022723"/>
    </source>
</evidence>
<feature type="region of interest" description="Disordered" evidence="13">
    <location>
        <begin position="313"/>
        <end position="343"/>
    </location>
</feature>
<evidence type="ECO:0000256" key="13">
    <source>
        <dbReference type="SAM" id="MobiDB-lite"/>
    </source>
</evidence>
<dbReference type="GeneID" id="106665809"/>
<dbReference type="GO" id="GO:0061629">
    <property type="term" value="F:RNA polymerase II-specific DNA-binding transcription factor binding"/>
    <property type="evidence" value="ECO:0007669"/>
    <property type="project" value="InterPro"/>
</dbReference>
<evidence type="ECO:0000313" key="16">
    <source>
        <dbReference type="EnsemblMetazoa" id="XP_014248030.1"/>
    </source>
</evidence>
<keyword evidence="5 12" id="KW-0863">Zinc-finger</keyword>
<proteinExistence type="predicted"/>
<keyword evidence="10" id="KW-0804">Transcription</keyword>
<feature type="domain" description="CCHC FOG-type" evidence="15">
    <location>
        <begin position="681"/>
        <end position="714"/>
    </location>
</feature>
<dbReference type="GO" id="GO:0045944">
    <property type="term" value="P:positive regulation of transcription by RNA polymerase II"/>
    <property type="evidence" value="ECO:0007669"/>
    <property type="project" value="TreeGrafter"/>
</dbReference>
<feature type="region of interest" description="Disordered" evidence="13">
    <location>
        <begin position="109"/>
        <end position="147"/>
    </location>
</feature>
<evidence type="ECO:0008006" key="18">
    <source>
        <dbReference type="Google" id="ProtNLM"/>
    </source>
</evidence>
<keyword evidence="8" id="KW-0238">DNA-binding</keyword>
<feature type="domain" description="CCHC FOG-type" evidence="15">
    <location>
        <begin position="186"/>
        <end position="219"/>
    </location>
</feature>
<feature type="compositionally biased region" description="Low complexity" evidence="13">
    <location>
        <begin position="394"/>
        <end position="416"/>
    </location>
</feature>
<dbReference type="AlphaFoldDB" id="A0A8I6RMA1"/>
<keyword evidence="4" id="KW-0677">Repeat</keyword>
<dbReference type="OrthoDB" id="8742770at2759"/>
<feature type="domain" description="CCHC FOG-type" evidence="15">
    <location>
        <begin position="906"/>
        <end position="939"/>
    </location>
</feature>
<dbReference type="PROSITE" id="PS50157">
    <property type="entry name" value="ZINC_FINGER_C2H2_2"/>
    <property type="match status" value="5"/>
</dbReference>
<keyword evidence="11" id="KW-0539">Nucleus</keyword>
<evidence type="ECO:0000256" key="12">
    <source>
        <dbReference type="PROSITE-ProRule" id="PRU00042"/>
    </source>
</evidence>
<feature type="compositionally biased region" description="Polar residues" evidence="13">
    <location>
        <begin position="430"/>
        <end position="448"/>
    </location>
</feature>
<evidence type="ECO:0000259" key="14">
    <source>
        <dbReference type="PROSITE" id="PS50157"/>
    </source>
</evidence>
<feature type="domain" description="C2H2-type" evidence="14">
    <location>
        <begin position="687"/>
        <end position="714"/>
    </location>
</feature>
<dbReference type="PANTHER" id="PTHR12958">
    <property type="entry name" value="FRIEND OF GATA2-RELATED"/>
    <property type="match status" value="1"/>
</dbReference>
<feature type="region of interest" description="Disordered" evidence="13">
    <location>
        <begin position="638"/>
        <end position="678"/>
    </location>
</feature>
<feature type="region of interest" description="Disordered" evidence="13">
    <location>
        <begin position="223"/>
        <end position="247"/>
    </location>
</feature>
<keyword evidence="9" id="KW-0010">Activator</keyword>
<dbReference type="GO" id="GO:0007507">
    <property type="term" value="P:heart development"/>
    <property type="evidence" value="ECO:0007669"/>
    <property type="project" value="TreeGrafter"/>
</dbReference>
<feature type="compositionally biased region" description="Polar residues" evidence="13">
    <location>
        <begin position="365"/>
        <end position="375"/>
    </location>
</feature>
<dbReference type="PANTHER" id="PTHR12958:SF3">
    <property type="entry name" value="ZINC FINGER PROTEIN USH"/>
    <property type="match status" value="1"/>
</dbReference>
<organism evidence="16 17">
    <name type="scientific">Cimex lectularius</name>
    <name type="common">Bed bug</name>
    <name type="synonym">Acanthia lectularia</name>
    <dbReference type="NCBI Taxonomy" id="79782"/>
    <lineage>
        <taxon>Eukaryota</taxon>
        <taxon>Metazoa</taxon>
        <taxon>Ecdysozoa</taxon>
        <taxon>Arthropoda</taxon>
        <taxon>Hexapoda</taxon>
        <taxon>Insecta</taxon>
        <taxon>Pterygota</taxon>
        <taxon>Neoptera</taxon>
        <taxon>Paraneoptera</taxon>
        <taxon>Hemiptera</taxon>
        <taxon>Heteroptera</taxon>
        <taxon>Panheteroptera</taxon>
        <taxon>Cimicomorpha</taxon>
        <taxon>Cimicidae</taxon>
        <taxon>Cimex</taxon>
    </lineage>
</organism>
<feature type="domain" description="CCHC FOG-type" evidence="15">
    <location>
        <begin position="603"/>
        <end position="636"/>
    </location>
</feature>
<feature type="compositionally biased region" description="Acidic residues" evidence="13">
    <location>
        <begin position="11"/>
        <end position="27"/>
    </location>
</feature>
<evidence type="ECO:0000256" key="6">
    <source>
        <dbReference type="ARBA" id="ARBA00022833"/>
    </source>
</evidence>
<feature type="domain" description="C2H2-type" evidence="14">
    <location>
        <begin position="912"/>
        <end position="943"/>
    </location>
</feature>
<comment type="subcellular location">
    <subcellularLocation>
        <location evidence="1">Nucleus</location>
    </subcellularLocation>
</comment>
<feature type="domain" description="C2H2-type" evidence="14">
    <location>
        <begin position="80"/>
        <end position="113"/>
    </location>
</feature>
<dbReference type="InterPro" id="IPR013087">
    <property type="entry name" value="Znf_C2H2_type"/>
</dbReference>
<dbReference type="GO" id="GO:0005634">
    <property type="term" value="C:nucleus"/>
    <property type="evidence" value="ECO:0007669"/>
    <property type="project" value="UniProtKB-SubCell"/>
</dbReference>
<dbReference type="InterPro" id="IPR036236">
    <property type="entry name" value="Znf_C2H2_sf"/>
</dbReference>
<dbReference type="CTD" id="33225"/>
<feature type="region of interest" description="Disordered" evidence="13">
    <location>
        <begin position="394"/>
        <end position="477"/>
    </location>
</feature>
<evidence type="ECO:0000256" key="11">
    <source>
        <dbReference type="ARBA" id="ARBA00023242"/>
    </source>
</evidence>
<dbReference type="EnsemblMetazoa" id="XM_014392544.2">
    <property type="protein sequence ID" value="XP_014248030.1"/>
    <property type="gene ID" value="LOC106665809"/>
</dbReference>
<feature type="region of interest" description="Disordered" evidence="13">
    <location>
        <begin position="814"/>
        <end position="905"/>
    </location>
</feature>
<keyword evidence="2" id="KW-0678">Repressor</keyword>
<dbReference type="SUPFAM" id="SSF57667">
    <property type="entry name" value="beta-beta-alpha zinc fingers"/>
    <property type="match status" value="6"/>
</dbReference>
<dbReference type="GO" id="GO:0008270">
    <property type="term" value="F:zinc ion binding"/>
    <property type="evidence" value="ECO:0007669"/>
    <property type="project" value="UniProtKB-KW"/>
</dbReference>
<dbReference type="InterPro" id="IPR034731">
    <property type="entry name" value="Znf_CCHC_FOG"/>
</dbReference>
<dbReference type="GO" id="GO:0003677">
    <property type="term" value="F:DNA binding"/>
    <property type="evidence" value="ECO:0007669"/>
    <property type="project" value="UniProtKB-KW"/>
</dbReference>
<reference evidence="16" key="1">
    <citation type="submission" date="2022-01" db="UniProtKB">
        <authorList>
            <consortium name="EnsemblMetazoa"/>
        </authorList>
    </citation>
    <scope>IDENTIFICATION</scope>
</reference>
<dbReference type="Proteomes" id="UP000494040">
    <property type="component" value="Unassembled WGS sequence"/>
</dbReference>
<dbReference type="GO" id="GO:0009653">
    <property type="term" value="P:anatomical structure morphogenesis"/>
    <property type="evidence" value="ECO:0007669"/>
    <property type="project" value="UniProtKB-ARBA"/>
</dbReference>
<dbReference type="InterPro" id="IPR059121">
    <property type="entry name" value="CCHC_ZFPM2-like"/>
</dbReference>
<dbReference type="Pfam" id="PF25445">
    <property type="entry name" value="CCHC_ZFPM2"/>
    <property type="match status" value="1"/>
</dbReference>
<feature type="compositionally biased region" description="Acidic residues" evidence="13">
    <location>
        <begin position="860"/>
        <end position="872"/>
    </location>
</feature>
<feature type="compositionally biased region" description="Polar residues" evidence="13">
    <location>
        <begin position="832"/>
        <end position="845"/>
    </location>
</feature>
<feature type="compositionally biased region" description="Basic and acidic residues" evidence="13">
    <location>
        <begin position="873"/>
        <end position="889"/>
    </location>
</feature>
<feature type="compositionally biased region" description="Basic and acidic residues" evidence="13">
    <location>
        <begin position="120"/>
        <end position="131"/>
    </location>
</feature>
<dbReference type="SMART" id="SM00355">
    <property type="entry name" value="ZnF_C2H2"/>
    <property type="match status" value="8"/>
</dbReference>
<evidence type="ECO:0000256" key="4">
    <source>
        <dbReference type="ARBA" id="ARBA00022737"/>
    </source>
</evidence>
<evidence type="ECO:0000313" key="17">
    <source>
        <dbReference type="Proteomes" id="UP000494040"/>
    </source>
</evidence>
<evidence type="ECO:0000256" key="2">
    <source>
        <dbReference type="ARBA" id="ARBA00022491"/>
    </source>
</evidence>
<keyword evidence="3" id="KW-0479">Metal-binding</keyword>
<keyword evidence="7" id="KW-0805">Transcription regulation</keyword>
<feature type="region of interest" description="Disordered" evidence="13">
    <location>
        <begin position="357"/>
        <end position="381"/>
    </location>
</feature>
<dbReference type="RefSeq" id="XP_014248030.1">
    <property type="nucleotide sequence ID" value="XM_014392544.2"/>
</dbReference>
<dbReference type="Gene3D" id="3.30.160.60">
    <property type="entry name" value="Classic Zinc Finger"/>
    <property type="match status" value="2"/>
</dbReference>
<dbReference type="PROSITE" id="PS51810">
    <property type="entry name" value="ZF_CCHC_FOG"/>
    <property type="match status" value="5"/>
</dbReference>
<accession>A0A8I6RMA1</accession>
<dbReference type="GO" id="GO:0000122">
    <property type="term" value="P:negative regulation of transcription by RNA polymerase II"/>
    <property type="evidence" value="ECO:0007669"/>
    <property type="project" value="TreeGrafter"/>
</dbReference>
<feature type="region of interest" description="Disordered" evidence="13">
    <location>
        <begin position="8"/>
        <end position="75"/>
    </location>
</feature>
<feature type="domain" description="CCHC FOG-type" evidence="15">
    <location>
        <begin position="74"/>
        <end position="107"/>
    </location>
</feature>
<dbReference type="GO" id="GO:0030154">
    <property type="term" value="P:cell differentiation"/>
    <property type="evidence" value="ECO:0007669"/>
    <property type="project" value="UniProtKB-ARBA"/>
</dbReference>
<feature type="compositionally biased region" description="Low complexity" evidence="13">
    <location>
        <begin position="63"/>
        <end position="75"/>
    </location>
</feature>
<dbReference type="InterPro" id="IPR039746">
    <property type="entry name" value="FOG"/>
</dbReference>
<name>A0A8I6RMA1_CIMLE</name>
<evidence type="ECO:0000256" key="8">
    <source>
        <dbReference type="ARBA" id="ARBA00023125"/>
    </source>
</evidence>
<evidence type="ECO:0000256" key="7">
    <source>
        <dbReference type="ARBA" id="ARBA00023015"/>
    </source>
</evidence>
<keyword evidence="17" id="KW-1185">Reference proteome</keyword>
<protein>
    <recommendedName>
        <fullName evidence="18">Zinc finger protein ush</fullName>
    </recommendedName>
</protein>
<dbReference type="Pfam" id="PF13909">
    <property type="entry name" value="zf-H2C2_5"/>
    <property type="match status" value="1"/>
</dbReference>
<evidence type="ECO:0000256" key="5">
    <source>
        <dbReference type="ARBA" id="ARBA00022771"/>
    </source>
</evidence>
<feature type="domain" description="C2H2-type" evidence="14">
    <location>
        <begin position="152"/>
        <end position="179"/>
    </location>
</feature>
<evidence type="ECO:0000259" key="15">
    <source>
        <dbReference type="PROSITE" id="PS51810"/>
    </source>
</evidence>
<evidence type="ECO:0000256" key="1">
    <source>
        <dbReference type="ARBA" id="ARBA00004123"/>
    </source>
</evidence>
<sequence length="957" mass="103874">MCMGIYVFPGGEEEEWKEGNAGEEDKEVEERKKSSASPLPVVRLNTSLATDPAVRLAQEPEQGSSPTPSTHSGSSAPPVYFCTPCGIRFSSLSTLEAHATYYCSHRMHTLPRGGAESENEDVKSVADKEEMSGGDSSSGEPATKAVRSGKQYKCPHCSYSADKKVSLNRHMRMHSSSPSGERSTSPQPAVDRYCQDCDIRFSSSKTFRAHKMHYCSTRHVMKPKGVPSPGSPVDTRASSPSEATRDQPFLALPTNPILIVPYSLFQGASLLSGPAAAGLHPTDTAYLLLSDGTLQPMAQAITRPLAEKTPRATPFQTPQVQKPVVEKPKTTEPIGTSPLDLSCRRSEDKEAVIVDMCEDEKENRQSVNNQRTHTTTPEHEDIICAPSIPLMLSTSSTCSSPSPAPLSPSLSSSPHSVAKKGEKRPRSESVHSNSPSPKSTRVSPSPNIKSPRRTPNGINKSPRDRHTPEIPPSAKDNNNINLQNLLLAAVTQSQIDSLHNVKSEFPNLPFSPEILSHLSALYNARLSKSKGLQPIPGLLAGGSSIPPIPMTLPQLSGGRPSAELLNHAAILPLLTSEMALRIAAAAASSTELPPPPPAPPQVLVKQGDSKCQECNIVFYKLENYIAHKKHYCSARKVADSSSQDEKTPSPMGSSSPPTTPPKETKSKSPVAPVTNTPSTSKPTMYQFICAACGIKFTAYDNLTAHQTYYCPKRTINETDKPRRCPKCKMAMVGEHHCSGMSVGWKCPCCPVTSPTASAAQKHMDSHSGVKAFLCTICRYKGNTLRGMRTHIRMHFDKRPTEVNEENFITCIIEDGNGGVTAEPPSIDEEPSKSPQPDKTSCNGQSVKVKEEFVNNGEKPEDPEEEEYIEVEDVAVKEEPLIKTEEENAARESPVSDQADDLSMNNNKRAGPRYCESCDISFNYLSTFIAHKKFYCSSHLGENPNASSNNRPAGTPVT</sequence>
<feature type="domain" description="C2H2-type" evidence="14">
    <location>
        <begin position="772"/>
        <end position="799"/>
    </location>
</feature>